<keyword evidence="4" id="KW-1133">Transmembrane helix</keyword>
<organism evidence="5 6">
    <name type="scientific">Steinernema hermaphroditum</name>
    <dbReference type="NCBI Taxonomy" id="289476"/>
    <lineage>
        <taxon>Eukaryota</taxon>
        <taxon>Metazoa</taxon>
        <taxon>Ecdysozoa</taxon>
        <taxon>Nematoda</taxon>
        <taxon>Chromadorea</taxon>
        <taxon>Rhabditida</taxon>
        <taxon>Tylenchina</taxon>
        <taxon>Panagrolaimomorpha</taxon>
        <taxon>Strongyloidoidea</taxon>
        <taxon>Steinernematidae</taxon>
        <taxon>Steinernema</taxon>
    </lineage>
</organism>
<comment type="caution">
    <text evidence="5">The sequence shown here is derived from an EMBL/GenBank/DDBJ whole genome shotgun (WGS) entry which is preliminary data.</text>
</comment>
<name>A0AA39LGY3_9BILA</name>
<evidence type="ECO:0000313" key="5">
    <source>
        <dbReference type="EMBL" id="KAK0396858.1"/>
    </source>
</evidence>
<feature type="transmembrane region" description="Helical" evidence="4">
    <location>
        <begin position="248"/>
        <end position="267"/>
    </location>
</feature>
<feature type="repeat" description="ANK" evidence="3">
    <location>
        <begin position="66"/>
        <end position="98"/>
    </location>
</feature>
<proteinExistence type="predicted"/>
<evidence type="ECO:0000256" key="1">
    <source>
        <dbReference type="ARBA" id="ARBA00022737"/>
    </source>
</evidence>
<evidence type="ECO:0000313" key="6">
    <source>
        <dbReference type="Proteomes" id="UP001175271"/>
    </source>
</evidence>
<evidence type="ECO:0000256" key="4">
    <source>
        <dbReference type="SAM" id="Phobius"/>
    </source>
</evidence>
<keyword evidence="4" id="KW-0472">Membrane</keyword>
<dbReference type="PROSITE" id="PS50088">
    <property type="entry name" value="ANK_REPEAT"/>
    <property type="match status" value="3"/>
</dbReference>
<feature type="repeat" description="ANK" evidence="3">
    <location>
        <begin position="99"/>
        <end position="131"/>
    </location>
</feature>
<feature type="transmembrane region" description="Helical" evidence="4">
    <location>
        <begin position="412"/>
        <end position="432"/>
    </location>
</feature>
<evidence type="ECO:0008006" key="7">
    <source>
        <dbReference type="Google" id="ProtNLM"/>
    </source>
</evidence>
<keyword evidence="2 3" id="KW-0040">ANK repeat</keyword>
<keyword evidence="1" id="KW-0677">Repeat</keyword>
<feature type="transmembrane region" description="Helical" evidence="4">
    <location>
        <begin position="274"/>
        <end position="291"/>
    </location>
</feature>
<dbReference type="SMART" id="SM00248">
    <property type="entry name" value="ANK"/>
    <property type="match status" value="5"/>
</dbReference>
<gene>
    <name evidence="5" type="ORF">QR680_001887</name>
</gene>
<dbReference type="InterPro" id="IPR002110">
    <property type="entry name" value="Ankyrin_rpt"/>
</dbReference>
<dbReference type="Proteomes" id="UP001175271">
    <property type="component" value="Unassembled WGS sequence"/>
</dbReference>
<feature type="transmembrane region" description="Helical" evidence="4">
    <location>
        <begin position="297"/>
        <end position="319"/>
    </location>
</feature>
<dbReference type="Gene3D" id="1.25.40.20">
    <property type="entry name" value="Ankyrin repeat-containing domain"/>
    <property type="match status" value="1"/>
</dbReference>
<dbReference type="AlphaFoldDB" id="A0AA39LGY3"/>
<evidence type="ECO:0000256" key="3">
    <source>
        <dbReference type="PROSITE-ProRule" id="PRU00023"/>
    </source>
</evidence>
<dbReference type="PROSITE" id="PS50297">
    <property type="entry name" value="ANK_REP_REGION"/>
    <property type="match status" value="3"/>
</dbReference>
<feature type="repeat" description="ANK" evidence="3">
    <location>
        <begin position="167"/>
        <end position="199"/>
    </location>
</feature>
<dbReference type="EMBL" id="JAUCMV010000005">
    <property type="protein sequence ID" value="KAK0396858.1"/>
    <property type="molecule type" value="Genomic_DNA"/>
</dbReference>
<feature type="transmembrane region" description="Helical" evidence="4">
    <location>
        <begin position="326"/>
        <end position="347"/>
    </location>
</feature>
<accession>A0AA39LGY3</accession>
<reference evidence="5" key="1">
    <citation type="submission" date="2023-06" db="EMBL/GenBank/DDBJ databases">
        <title>Genomic analysis of the entomopathogenic nematode Steinernema hermaphroditum.</title>
        <authorList>
            <person name="Schwarz E.M."/>
            <person name="Heppert J.K."/>
            <person name="Baniya A."/>
            <person name="Schwartz H.T."/>
            <person name="Tan C.-H."/>
            <person name="Antoshechkin I."/>
            <person name="Sternberg P.W."/>
            <person name="Goodrich-Blair H."/>
            <person name="Dillman A.R."/>
        </authorList>
    </citation>
    <scope>NUCLEOTIDE SEQUENCE</scope>
    <source>
        <strain evidence="5">PS9179</strain>
        <tissue evidence="5">Whole animal</tissue>
    </source>
</reference>
<dbReference type="PANTHER" id="PTHR24161:SF85">
    <property type="entry name" value="PALMITOYLTRANSFERASE HIP14"/>
    <property type="match status" value="1"/>
</dbReference>
<dbReference type="Pfam" id="PF13637">
    <property type="entry name" value="Ank_4"/>
    <property type="match status" value="1"/>
</dbReference>
<dbReference type="PANTHER" id="PTHR24161">
    <property type="entry name" value="ANK_REP_REGION DOMAIN-CONTAINING PROTEIN-RELATED"/>
    <property type="match status" value="1"/>
</dbReference>
<sequence>MDARQAAQYGNLDRLRYLLDSGEASPSAVDADDCSLLHWTAINNRYDAAKLLIERRCEVNAIGGVLASTPLHWAARHGHARIVALLIQNGANPDLRDVEGFTALHVAVQFACTPVVAYLLAKGQSPDTPDETQMTPAMWAAFKVYNTDPLHMLATMGADLSRKDANYGNTALHWAVVQGNHVALKVLLDLNVDLTISNKEKETPLDIARRTGDSYAIRQLEIASRKNGLLASTWAQKIKEDDKLVDRIIFSLPFTFFLLTSVALNVSIPVVIKASLFIIICFLHYWSYILVANKNSLLVLPMGAALALKLITIVNWFFLYDSHTPFILRTAFFSLLILVPWFTYYLFTTDPGHLKASYQERCTMIVGMYESEAPTQHSFCKTCLLTRPPRSKHYIRDECDAYPAAGLDCNGWLTMWLIIHSFVFVWILFMLSMQVYQIMSAMTTNERLNAYRYTHFHVGGNRLNIRSPFSQLGGPLRGPLLVPINSKSVLPWTVIAQRLPLVVIHAGYRKGVGKCEKGKEASSECEE</sequence>
<dbReference type="InterPro" id="IPR036770">
    <property type="entry name" value="Ankyrin_rpt-contain_sf"/>
</dbReference>
<dbReference type="SUPFAM" id="SSF48403">
    <property type="entry name" value="Ankyrin repeat"/>
    <property type="match status" value="1"/>
</dbReference>
<dbReference type="Pfam" id="PF12796">
    <property type="entry name" value="Ank_2"/>
    <property type="match status" value="2"/>
</dbReference>
<evidence type="ECO:0000256" key="2">
    <source>
        <dbReference type="ARBA" id="ARBA00023043"/>
    </source>
</evidence>
<protein>
    <recommendedName>
        <fullName evidence="7">Protein S-acyltransferase</fullName>
    </recommendedName>
</protein>
<keyword evidence="6" id="KW-1185">Reference proteome</keyword>
<keyword evidence="4" id="KW-0812">Transmembrane</keyword>